<dbReference type="InterPro" id="IPR015890">
    <property type="entry name" value="Chorismate_C"/>
</dbReference>
<evidence type="ECO:0000313" key="8">
    <source>
        <dbReference type="Proteomes" id="UP000186524"/>
    </source>
</evidence>
<protein>
    <recommendedName>
        <fullName evidence="3">isochorismate synthase</fullName>
        <ecNumber evidence="3">5.4.4.2</ecNumber>
    </recommendedName>
    <alternativeName>
        <fullName evidence="5">Isochorismate mutase</fullName>
    </alternativeName>
</protein>
<dbReference type="PANTHER" id="PTHR42839:SF1">
    <property type="entry name" value="ISOCHORISMATE SYNTHASE MENF"/>
    <property type="match status" value="1"/>
</dbReference>
<dbReference type="InterPro" id="IPR004561">
    <property type="entry name" value="IsoChor_synthase"/>
</dbReference>
<name>A0A1Q5P218_9BACI</name>
<evidence type="ECO:0000256" key="3">
    <source>
        <dbReference type="ARBA" id="ARBA00012824"/>
    </source>
</evidence>
<evidence type="ECO:0000259" key="6">
    <source>
        <dbReference type="Pfam" id="PF00425"/>
    </source>
</evidence>
<dbReference type="Gene3D" id="3.60.120.10">
    <property type="entry name" value="Anthranilate synthase"/>
    <property type="match status" value="1"/>
</dbReference>
<evidence type="ECO:0000256" key="2">
    <source>
        <dbReference type="ARBA" id="ARBA00005297"/>
    </source>
</evidence>
<dbReference type="AlphaFoldDB" id="A0A1Q5P218"/>
<keyword evidence="4" id="KW-0413">Isomerase</keyword>
<evidence type="ECO:0000256" key="5">
    <source>
        <dbReference type="ARBA" id="ARBA00041564"/>
    </source>
</evidence>
<dbReference type="EMBL" id="MRWQ01000009">
    <property type="protein sequence ID" value="OKL36233.1"/>
    <property type="molecule type" value="Genomic_DNA"/>
</dbReference>
<feature type="domain" description="Chorismate-utilising enzyme C-terminal" evidence="6">
    <location>
        <begin position="200"/>
        <end position="453"/>
    </location>
</feature>
<comment type="similarity">
    <text evidence="2">Belongs to the isochorismate synthase family.</text>
</comment>
<dbReference type="STRING" id="1714354.BLL40_11215"/>
<evidence type="ECO:0000313" key="7">
    <source>
        <dbReference type="EMBL" id="OKL36233.1"/>
    </source>
</evidence>
<dbReference type="Proteomes" id="UP000186524">
    <property type="component" value="Unassembled WGS sequence"/>
</dbReference>
<dbReference type="EC" id="5.4.4.2" evidence="3"/>
<evidence type="ECO:0000256" key="1">
    <source>
        <dbReference type="ARBA" id="ARBA00000799"/>
    </source>
</evidence>
<keyword evidence="8" id="KW-1185">Reference proteome</keyword>
<comment type="catalytic activity">
    <reaction evidence="1">
        <text>chorismate = isochorismate</text>
        <dbReference type="Rhea" id="RHEA:18985"/>
        <dbReference type="ChEBI" id="CHEBI:29748"/>
        <dbReference type="ChEBI" id="CHEBI:29780"/>
        <dbReference type="EC" id="5.4.4.2"/>
    </reaction>
</comment>
<reference evidence="7 8" key="1">
    <citation type="submission" date="2016-12" db="EMBL/GenBank/DDBJ databases">
        <title>Domibacillus sp. SAOS 44 whole genome sequencing.</title>
        <authorList>
            <person name="Verma A."/>
            <person name="Krishnamurthi S."/>
        </authorList>
    </citation>
    <scope>NUCLEOTIDE SEQUENCE [LARGE SCALE GENOMIC DNA]</scope>
    <source>
        <strain evidence="7 8">SAOS 44</strain>
    </source>
</reference>
<dbReference type="PANTHER" id="PTHR42839">
    <property type="entry name" value="ISOCHORISMATE SYNTHASE ENTC"/>
    <property type="match status" value="1"/>
</dbReference>
<accession>A0A1Q5P218</accession>
<organism evidence="7 8">
    <name type="scientific">Domibacillus mangrovi</name>
    <dbReference type="NCBI Taxonomy" id="1714354"/>
    <lineage>
        <taxon>Bacteria</taxon>
        <taxon>Bacillati</taxon>
        <taxon>Bacillota</taxon>
        <taxon>Bacilli</taxon>
        <taxon>Bacillales</taxon>
        <taxon>Bacillaceae</taxon>
        <taxon>Domibacillus</taxon>
    </lineage>
</organism>
<dbReference type="SUPFAM" id="SSF56322">
    <property type="entry name" value="ADC synthase"/>
    <property type="match status" value="1"/>
</dbReference>
<sequence length="466" mass="52678">MSLAKIKGHPLKGAFIHFIQEINGSTLFSYVEKVEAADPIRFYERGKEWYKGERFYFKDRDSEMTLAGLGSVHTIQHGPKKRFAGVESDWDALMKQASVHNPYDVYGTGPVAFGGFSFDPAQQEGEEWSRFAPSFFYVPELMMTVYGGETYVTVNMLCDGAESGPLFDYLEKRKKWILAGNDLQFDKEAVLEKIHTGDTSVWKKSVQSAIQAIESDDELKKVVLARKVTAVFDQAIEPDRVLRRLGEGQPDSFIFSIEAMDSCFLGASPERLVKKRNSTLLTTCLAGSIARGKTEEEDQRLEMELLTDDKNRIEHDYVVQMIRREMQSMCEEVMVPTEPIIMKVRDIQHLYTPVIGTADEHESILRFVERFHPTPALGGLPAQKALHVIRELEPMDRGFYAAPIGWMDYRKNGEFAVAIRSGLLVKNEAFLYAGCGVVPNSNPETELEETNMKLRPMLRAIGGSDE</sequence>
<proteinExistence type="inferred from homology"/>
<dbReference type="NCBIfam" id="TIGR00543">
    <property type="entry name" value="isochor_syn"/>
    <property type="match status" value="1"/>
</dbReference>
<dbReference type="Pfam" id="PF00425">
    <property type="entry name" value="Chorismate_bind"/>
    <property type="match status" value="1"/>
</dbReference>
<evidence type="ECO:0000256" key="4">
    <source>
        <dbReference type="ARBA" id="ARBA00023235"/>
    </source>
</evidence>
<dbReference type="GO" id="GO:0009697">
    <property type="term" value="P:salicylic acid biosynthetic process"/>
    <property type="evidence" value="ECO:0007669"/>
    <property type="project" value="TreeGrafter"/>
</dbReference>
<gene>
    <name evidence="7" type="ORF">BLL40_11215</name>
</gene>
<dbReference type="GO" id="GO:0008909">
    <property type="term" value="F:isochorismate synthase activity"/>
    <property type="evidence" value="ECO:0007669"/>
    <property type="project" value="UniProtKB-EC"/>
</dbReference>
<comment type="caution">
    <text evidence="7">The sequence shown here is derived from an EMBL/GenBank/DDBJ whole genome shotgun (WGS) entry which is preliminary data.</text>
</comment>
<dbReference type="InterPro" id="IPR005801">
    <property type="entry name" value="ADC_synthase"/>
</dbReference>